<proteinExistence type="predicted"/>
<dbReference type="AlphaFoldDB" id="A0A544QQU5"/>
<reference evidence="1 2" key="1">
    <citation type="submission" date="2019-02" db="EMBL/GenBank/DDBJ databases">
        <title>Halonotius sp. a new haloqrchaeon isolated from saline water.</title>
        <authorList>
            <person name="Duran-Viseras A."/>
            <person name="Sanchez-Porro C."/>
            <person name="Ventosa A."/>
        </authorList>
    </citation>
    <scope>NUCLEOTIDE SEQUENCE [LARGE SCALE GENOMIC DNA]</scope>
    <source>
        <strain evidence="1 2">F9-27</strain>
    </source>
</reference>
<gene>
    <name evidence="1" type="ORF">EWF95_02420</name>
</gene>
<accession>A0A544QQU5</accession>
<evidence type="ECO:0000313" key="1">
    <source>
        <dbReference type="EMBL" id="TQQ81809.1"/>
    </source>
</evidence>
<keyword evidence="2" id="KW-1185">Reference proteome</keyword>
<dbReference type="EMBL" id="SESI01000001">
    <property type="protein sequence ID" value="TQQ81809.1"/>
    <property type="molecule type" value="Genomic_DNA"/>
</dbReference>
<dbReference type="RefSeq" id="WP_142442463.1">
    <property type="nucleotide sequence ID" value="NZ_SESI01000001.1"/>
</dbReference>
<organism evidence="1 2">
    <name type="scientific">Halonotius roseus</name>
    <dbReference type="NCBI Taxonomy" id="2511997"/>
    <lineage>
        <taxon>Archaea</taxon>
        <taxon>Methanobacteriati</taxon>
        <taxon>Methanobacteriota</taxon>
        <taxon>Stenosarchaea group</taxon>
        <taxon>Halobacteria</taxon>
        <taxon>Halobacteriales</taxon>
        <taxon>Haloferacaceae</taxon>
        <taxon>Halonotius</taxon>
    </lineage>
</organism>
<dbReference type="Proteomes" id="UP000315385">
    <property type="component" value="Unassembled WGS sequence"/>
</dbReference>
<dbReference type="Pfam" id="PF24367">
    <property type="entry name" value="DUF7523"/>
    <property type="match status" value="1"/>
</dbReference>
<dbReference type="InterPro" id="IPR055945">
    <property type="entry name" value="DUF7523"/>
</dbReference>
<name>A0A544QQU5_9EURY</name>
<protein>
    <submittedName>
        <fullName evidence="1">Uncharacterized protein</fullName>
    </submittedName>
</protein>
<sequence length="177" mass="18221">MSLAAETREAVRRRPVLYDGLRAGIVNYTAAAKSLDIDGDTEAIATALRRFGDSLSAEEADADGVSGAGEEGDRSLTVRMESGIGRVDTDTLLAVDGAGFGGDGDTEPTSNVADESPSLTAIHATGDVDSELLATVVDRLRIDEIEVHAAGVADDALVVLVPRRSGATALRLVEAAA</sequence>
<evidence type="ECO:0000313" key="2">
    <source>
        <dbReference type="Proteomes" id="UP000315385"/>
    </source>
</evidence>
<comment type="caution">
    <text evidence="1">The sequence shown here is derived from an EMBL/GenBank/DDBJ whole genome shotgun (WGS) entry which is preliminary data.</text>
</comment>
<dbReference type="OrthoDB" id="213717at2157"/>